<evidence type="ECO:0000256" key="2">
    <source>
        <dbReference type="ARBA" id="ARBA00022679"/>
    </source>
</evidence>
<evidence type="ECO:0000313" key="6">
    <source>
        <dbReference type="Proteomes" id="UP001597520"/>
    </source>
</evidence>
<dbReference type="Proteomes" id="UP001597520">
    <property type="component" value="Unassembled WGS sequence"/>
</dbReference>
<keyword evidence="3 4" id="KW-0418">Kinase</keyword>
<dbReference type="InterPro" id="IPR036129">
    <property type="entry name" value="Glycerate_kinase_sf"/>
</dbReference>
<proteinExistence type="inferred from homology"/>
<dbReference type="PANTHER" id="PTHR21599">
    <property type="entry name" value="GLYCERATE KINASE"/>
    <property type="match status" value="1"/>
</dbReference>
<dbReference type="PIRSF" id="PIRSF006078">
    <property type="entry name" value="GlxK"/>
    <property type="match status" value="1"/>
</dbReference>
<dbReference type="Pfam" id="PF02595">
    <property type="entry name" value="Gly_kinase"/>
    <property type="match status" value="1"/>
</dbReference>
<comment type="caution">
    <text evidence="5">The sequence shown here is derived from an EMBL/GenBank/DDBJ whole genome shotgun (WGS) entry which is preliminary data.</text>
</comment>
<evidence type="ECO:0000256" key="1">
    <source>
        <dbReference type="ARBA" id="ARBA00006284"/>
    </source>
</evidence>
<dbReference type="GO" id="GO:0016301">
    <property type="term" value="F:kinase activity"/>
    <property type="evidence" value="ECO:0007669"/>
    <property type="project" value="UniProtKB-KW"/>
</dbReference>
<sequence length="381" mass="39117">MKIVIAPDSFKESMSAMQAAEAVERGFRQVYGDTLETERIPMADGGEGTTRAMADALQGTMIKKEVTGPDGIPVQAEFALLGDGRTAVMEMAEASGIALVSKESRNPVTATSYGTGELIKAALDEGAVKIILGIGGSATNDGGAGMFQALGGRLLDASGNDLPSGGGSLAELAAVDTSGLDPRLPSTDIRTACDVTNPLTGENGASAVYGPQKGADTEMVNLLDRALCRYGAVIEKQLGIHVDTLPGSGAAGGMGAGLKAFLHAALEPGIDIVLEETRFAERMKHADLVITGEGKMDHQTVFGKTPVGVAKAAQAVKTVPVLAFCGQLGEGYEAVFTHGITAAFSLMPGPGTVESAMKNGEVYIETLARNTAALWEAGTTN</sequence>
<keyword evidence="2 4" id="KW-0808">Transferase</keyword>
<dbReference type="EMBL" id="JBHUML010000003">
    <property type="protein sequence ID" value="MFD2705964.1"/>
    <property type="molecule type" value="Genomic_DNA"/>
</dbReference>
<dbReference type="NCBIfam" id="TIGR00045">
    <property type="entry name" value="glycerate kinase"/>
    <property type="match status" value="1"/>
</dbReference>
<evidence type="ECO:0000256" key="4">
    <source>
        <dbReference type="PIRNR" id="PIRNR006078"/>
    </source>
</evidence>
<protein>
    <submittedName>
        <fullName evidence="5">Glycerate kinase</fullName>
    </submittedName>
</protein>
<evidence type="ECO:0000313" key="5">
    <source>
        <dbReference type="EMBL" id="MFD2705964.1"/>
    </source>
</evidence>
<dbReference type="Gene3D" id="3.40.50.10350">
    <property type="entry name" value="Glycerate kinase, domain 1"/>
    <property type="match status" value="1"/>
</dbReference>
<reference evidence="6" key="1">
    <citation type="journal article" date="2019" name="Int. J. Syst. Evol. Microbiol.">
        <title>The Global Catalogue of Microorganisms (GCM) 10K type strain sequencing project: providing services to taxonomists for standard genome sequencing and annotation.</title>
        <authorList>
            <consortium name="The Broad Institute Genomics Platform"/>
            <consortium name="The Broad Institute Genome Sequencing Center for Infectious Disease"/>
            <person name="Wu L."/>
            <person name="Ma J."/>
        </authorList>
    </citation>
    <scope>NUCLEOTIDE SEQUENCE [LARGE SCALE GENOMIC DNA]</scope>
    <source>
        <strain evidence="6">KCTC 33792</strain>
    </source>
</reference>
<dbReference type="SUPFAM" id="SSF110738">
    <property type="entry name" value="Glycerate kinase I"/>
    <property type="match status" value="1"/>
</dbReference>
<organism evidence="5 6">
    <name type="scientific">Salibacterium lacus</name>
    <dbReference type="NCBI Taxonomy" id="1898109"/>
    <lineage>
        <taxon>Bacteria</taxon>
        <taxon>Bacillati</taxon>
        <taxon>Bacillota</taxon>
        <taxon>Bacilli</taxon>
        <taxon>Bacillales</taxon>
        <taxon>Bacillaceae</taxon>
    </lineage>
</organism>
<dbReference type="RefSeq" id="WP_380713285.1">
    <property type="nucleotide sequence ID" value="NZ_JBHUML010000003.1"/>
</dbReference>
<accession>A0ABW5T3D6</accession>
<dbReference type="Gene3D" id="3.90.1510.10">
    <property type="entry name" value="Glycerate kinase, domain 2"/>
    <property type="match status" value="1"/>
</dbReference>
<gene>
    <name evidence="5" type="ORF">ACFSUB_10870</name>
</gene>
<dbReference type="InterPro" id="IPR018197">
    <property type="entry name" value="Glycerate_kinase_RE-like"/>
</dbReference>
<keyword evidence="6" id="KW-1185">Reference proteome</keyword>
<evidence type="ECO:0000256" key="3">
    <source>
        <dbReference type="ARBA" id="ARBA00022777"/>
    </source>
</evidence>
<dbReference type="PANTHER" id="PTHR21599:SF0">
    <property type="entry name" value="GLYCERATE KINASE"/>
    <property type="match status" value="1"/>
</dbReference>
<dbReference type="InterPro" id="IPR004381">
    <property type="entry name" value="Glycerate_kinase"/>
</dbReference>
<comment type="similarity">
    <text evidence="1 4">Belongs to the glycerate kinase type-1 family.</text>
</comment>
<name>A0ABW5T3D6_9BACI</name>
<dbReference type="InterPro" id="IPR018193">
    <property type="entry name" value="Glyc_kinase_flavodox-like_fold"/>
</dbReference>